<dbReference type="PANTHER" id="PTHR43045">
    <property type="entry name" value="SHIKIMATE TRANSPORTER"/>
    <property type="match status" value="1"/>
</dbReference>
<dbReference type="Gene3D" id="1.20.1250.20">
    <property type="entry name" value="MFS general substrate transporter like domains"/>
    <property type="match status" value="2"/>
</dbReference>
<dbReference type="SUPFAM" id="SSF103473">
    <property type="entry name" value="MFS general substrate transporter"/>
    <property type="match status" value="1"/>
</dbReference>
<dbReference type="GO" id="GO:0022857">
    <property type="term" value="F:transmembrane transporter activity"/>
    <property type="evidence" value="ECO:0007669"/>
    <property type="project" value="InterPro"/>
</dbReference>
<evidence type="ECO:0000256" key="1">
    <source>
        <dbReference type="ARBA" id="ARBA00004651"/>
    </source>
</evidence>
<feature type="transmembrane region" description="Helical" evidence="7">
    <location>
        <begin position="164"/>
        <end position="189"/>
    </location>
</feature>
<feature type="domain" description="Major facilitator superfamily (MFS) profile" evidence="8">
    <location>
        <begin position="26"/>
        <end position="441"/>
    </location>
</feature>
<evidence type="ECO:0000256" key="5">
    <source>
        <dbReference type="ARBA" id="ARBA00022989"/>
    </source>
</evidence>
<evidence type="ECO:0000313" key="10">
    <source>
        <dbReference type="Proteomes" id="UP000001977"/>
    </source>
</evidence>
<comment type="subcellular location">
    <subcellularLocation>
        <location evidence="1">Cell membrane</location>
        <topology evidence="1">Multi-pass membrane protein</topology>
    </subcellularLocation>
</comment>
<evidence type="ECO:0000313" key="9">
    <source>
        <dbReference type="EMBL" id="CAJ48207.1"/>
    </source>
</evidence>
<dbReference type="FunFam" id="1.20.1250.20:FF:000001">
    <property type="entry name" value="Dicarboxylate MFS transporter"/>
    <property type="match status" value="1"/>
</dbReference>
<evidence type="ECO:0000256" key="3">
    <source>
        <dbReference type="ARBA" id="ARBA00022475"/>
    </source>
</evidence>
<feature type="transmembrane region" description="Helical" evidence="7">
    <location>
        <begin position="256"/>
        <end position="278"/>
    </location>
</feature>
<reference evidence="9 10" key="1">
    <citation type="journal article" date="2006" name="J. Bacteriol.">
        <title>Comparison of the genome sequence of the poultry pathogen Bordetella avium with those of B. bronchiseptica, B. pertussis, and B. parapertussis reveals extensive diversity in surface structures associated with host interaction.</title>
        <authorList>
            <person name="Sebaihia M."/>
            <person name="Preston A."/>
            <person name="Maskell D.J."/>
            <person name="Kuzmiak H."/>
            <person name="Connell T.D."/>
            <person name="King N.D."/>
            <person name="Orndorff P.E."/>
            <person name="Miyamoto D.M."/>
            <person name="Thomson N.R."/>
            <person name="Harris D."/>
            <person name="Goble A."/>
            <person name="Lord A."/>
            <person name="Murphy L."/>
            <person name="Quail M.A."/>
            <person name="Rutter S."/>
            <person name="Squares R."/>
            <person name="Squares S."/>
            <person name="Woodward J."/>
            <person name="Parkhill J."/>
            <person name="Temple L.M."/>
        </authorList>
    </citation>
    <scope>NUCLEOTIDE SEQUENCE [LARGE SCALE GENOMIC DNA]</scope>
    <source>
        <strain evidence="9 10">197N</strain>
    </source>
</reference>
<dbReference type="InterPro" id="IPR036259">
    <property type="entry name" value="MFS_trans_sf"/>
</dbReference>
<accession>Q2KXU1</accession>
<dbReference type="Pfam" id="PF07690">
    <property type="entry name" value="MFS_1"/>
    <property type="match status" value="1"/>
</dbReference>
<dbReference type="STRING" id="360910.BAV0602"/>
<dbReference type="Proteomes" id="UP000001977">
    <property type="component" value="Chromosome"/>
</dbReference>
<dbReference type="AlphaFoldDB" id="Q2KXU1"/>
<keyword evidence="3" id="KW-1003">Cell membrane</keyword>
<keyword evidence="6 7" id="KW-0472">Membrane</keyword>
<feature type="transmembrane region" description="Helical" evidence="7">
    <location>
        <begin position="195"/>
        <end position="217"/>
    </location>
</feature>
<feature type="transmembrane region" description="Helical" evidence="7">
    <location>
        <begin position="123"/>
        <end position="143"/>
    </location>
</feature>
<evidence type="ECO:0000259" key="8">
    <source>
        <dbReference type="PROSITE" id="PS50850"/>
    </source>
</evidence>
<dbReference type="KEGG" id="bav:BAV0602"/>
<dbReference type="InterPro" id="IPR020846">
    <property type="entry name" value="MFS_dom"/>
</dbReference>
<organism evidence="9 10">
    <name type="scientific">Bordetella avium (strain 197N)</name>
    <dbReference type="NCBI Taxonomy" id="360910"/>
    <lineage>
        <taxon>Bacteria</taxon>
        <taxon>Pseudomonadati</taxon>
        <taxon>Pseudomonadota</taxon>
        <taxon>Betaproteobacteria</taxon>
        <taxon>Burkholderiales</taxon>
        <taxon>Alcaligenaceae</taxon>
        <taxon>Bordetella</taxon>
    </lineage>
</organism>
<name>Q2KXU1_BORA1</name>
<feature type="transmembrane region" description="Helical" evidence="7">
    <location>
        <begin position="418"/>
        <end position="436"/>
    </location>
</feature>
<dbReference type="InterPro" id="IPR011701">
    <property type="entry name" value="MFS"/>
</dbReference>
<feature type="transmembrane region" description="Helical" evidence="7">
    <location>
        <begin position="99"/>
        <end position="117"/>
    </location>
</feature>
<dbReference type="EMBL" id="AM167904">
    <property type="protein sequence ID" value="CAJ48207.1"/>
    <property type="molecule type" value="Genomic_DNA"/>
</dbReference>
<proteinExistence type="predicted"/>
<keyword evidence="5 7" id="KW-1133">Transmembrane helix</keyword>
<evidence type="ECO:0000256" key="7">
    <source>
        <dbReference type="SAM" id="Phobius"/>
    </source>
</evidence>
<evidence type="ECO:0000256" key="2">
    <source>
        <dbReference type="ARBA" id="ARBA00022448"/>
    </source>
</evidence>
<dbReference type="HOGENOM" id="CLU_001265_39_5_4"/>
<keyword evidence="10" id="KW-1185">Reference proteome</keyword>
<dbReference type="CDD" id="cd17369">
    <property type="entry name" value="MFS_ShiA_like"/>
    <property type="match status" value="1"/>
</dbReference>
<evidence type="ECO:0000256" key="6">
    <source>
        <dbReference type="ARBA" id="ARBA00023136"/>
    </source>
</evidence>
<feature type="transmembrane region" description="Helical" evidence="7">
    <location>
        <begin position="290"/>
        <end position="309"/>
    </location>
</feature>
<dbReference type="eggNOG" id="COG0477">
    <property type="taxonomic scope" value="Bacteria"/>
</dbReference>
<feature type="transmembrane region" description="Helical" evidence="7">
    <location>
        <begin position="66"/>
        <end position="87"/>
    </location>
</feature>
<evidence type="ECO:0000256" key="4">
    <source>
        <dbReference type="ARBA" id="ARBA00022692"/>
    </source>
</evidence>
<feature type="transmembrane region" description="Helical" evidence="7">
    <location>
        <begin position="383"/>
        <end position="406"/>
    </location>
</feature>
<dbReference type="PANTHER" id="PTHR43045:SF1">
    <property type="entry name" value="SHIKIMATE TRANSPORTER"/>
    <property type="match status" value="1"/>
</dbReference>
<feature type="transmembrane region" description="Helical" evidence="7">
    <location>
        <begin position="321"/>
        <end position="340"/>
    </location>
</feature>
<keyword evidence="4 7" id="KW-0812">Transmembrane</keyword>
<dbReference type="GO" id="GO:0005886">
    <property type="term" value="C:plasma membrane"/>
    <property type="evidence" value="ECO:0007669"/>
    <property type="project" value="UniProtKB-SubCell"/>
</dbReference>
<protein>
    <submittedName>
        <fullName evidence="9">Metabolite transporter</fullName>
    </submittedName>
</protein>
<sequence>MLYTQGIASMTDSTTAAGQDKQKRRAILASYLGTTLEYYDFLLYGVAAALVFPQIFFVTLDPLAATLSSFATFAVGYFARPLGAVVFGHYGDRLGRKNVLVVTLILMGLSSMLIGLLPSYSQIGIASPILLVVLRLLQGIAIGGEWGGATLMSMEHAKPRARGLAVSLVSAGGPSGAVLGTLVMTPFTLLPSDQFLAWGWRIPFLLSALLMVLGLIIRVRVTETPEYEAARKEQAAKGVPKAIPLVIVFRHNKGQVLSGVLGGLAPLSFATFAAAFLLNYSVEVGHTRTSALMAMTIANFLNIFTLPLFGAVSDRIGRRPMMIAGAVGGMLLIWPIFQLVHNGSFLTLLLAMVLAMPVIQAMMGGVFNTWISEKFAADVRYSGIALTFQIASTLGAGLSPLIAASLLAASGGTNPQWVAAYFAGICLISCVAYLLGKERFDQELPANTEGVEDAAQTAPVTRKMLA</sequence>
<keyword evidence="2" id="KW-0813">Transport</keyword>
<dbReference type="PROSITE" id="PS50850">
    <property type="entry name" value="MFS"/>
    <property type="match status" value="1"/>
</dbReference>
<feature type="transmembrane region" description="Helical" evidence="7">
    <location>
        <begin position="346"/>
        <end position="371"/>
    </location>
</feature>
<gene>
    <name evidence="9" type="ordered locus">BAV0602</name>
</gene>